<comment type="caution">
    <text evidence="1">The sequence shown here is derived from an EMBL/GenBank/DDBJ whole genome shotgun (WGS) entry which is preliminary data.</text>
</comment>
<evidence type="ECO:0000313" key="1">
    <source>
        <dbReference type="EMBL" id="CAG7822208.1"/>
    </source>
</evidence>
<gene>
    <name evidence="1" type="ORF">AFUS01_LOCUS32491</name>
</gene>
<evidence type="ECO:0000313" key="2">
    <source>
        <dbReference type="Proteomes" id="UP000708208"/>
    </source>
</evidence>
<keyword evidence="2" id="KW-1185">Reference proteome</keyword>
<accession>A0A8J2PGE4</accession>
<reference evidence="1" key="1">
    <citation type="submission" date="2021-06" db="EMBL/GenBank/DDBJ databases">
        <authorList>
            <person name="Hodson N. C."/>
            <person name="Mongue J. A."/>
            <person name="Jaron S. K."/>
        </authorList>
    </citation>
    <scope>NUCLEOTIDE SEQUENCE</scope>
</reference>
<dbReference type="AlphaFoldDB" id="A0A8J2PGE4"/>
<organism evidence="1 2">
    <name type="scientific">Allacma fusca</name>
    <dbReference type="NCBI Taxonomy" id="39272"/>
    <lineage>
        <taxon>Eukaryota</taxon>
        <taxon>Metazoa</taxon>
        <taxon>Ecdysozoa</taxon>
        <taxon>Arthropoda</taxon>
        <taxon>Hexapoda</taxon>
        <taxon>Collembola</taxon>
        <taxon>Symphypleona</taxon>
        <taxon>Sminthuridae</taxon>
        <taxon>Allacma</taxon>
    </lineage>
</organism>
<name>A0A8J2PGE4_9HEXA</name>
<protein>
    <submittedName>
        <fullName evidence="1">Uncharacterized protein</fullName>
    </submittedName>
</protein>
<dbReference type="EMBL" id="CAJVCH010525703">
    <property type="protein sequence ID" value="CAG7822208.1"/>
    <property type="molecule type" value="Genomic_DNA"/>
</dbReference>
<sequence length="250" mass="28963">MPSGIPRGKLIPERPLNMTMRRKEVCAGNDVCKRCYNFSIRGFFTDFVYQWERPELQKIPVVPLKEFNNNCSEFMMAQTLYSFNETHIYSWSFTTSMEFILYSTITARYPSTPWGKKPGMLFGGISYGPSFDQFMEYEEHILYTDRIEMVVPPFATKKLSVKSYWLPEELLIPFTAVVEFSTNPTMSCTNCTNGPPYCFQELPSSRGVLQFLKDNKFNEEILEVTDAYVKASVRGVFKGKYAERVEKVLT</sequence>
<dbReference type="Proteomes" id="UP000708208">
    <property type="component" value="Unassembled WGS sequence"/>
</dbReference>
<proteinExistence type="predicted"/>